<name>D0BL94_9LACT</name>
<dbReference type="EMBL" id="ACRF02000011">
    <property type="protein sequence ID" value="EEW93847.1"/>
    <property type="molecule type" value="Genomic_DNA"/>
</dbReference>
<protein>
    <submittedName>
        <fullName evidence="2">Integral membrane protein</fullName>
    </submittedName>
</protein>
<evidence type="ECO:0000256" key="1">
    <source>
        <dbReference type="SAM" id="Phobius"/>
    </source>
</evidence>
<evidence type="ECO:0000313" key="3">
    <source>
        <dbReference type="Proteomes" id="UP000002939"/>
    </source>
</evidence>
<dbReference type="InterPro" id="IPR010178">
    <property type="entry name" value="Lit"/>
</dbReference>
<evidence type="ECO:0000313" key="2">
    <source>
        <dbReference type="EMBL" id="EEW93847.1"/>
    </source>
</evidence>
<gene>
    <name evidence="2" type="ORF">HMPREF0446_00729</name>
</gene>
<feature type="transmembrane region" description="Helical" evidence="1">
    <location>
        <begin position="132"/>
        <end position="151"/>
    </location>
</feature>
<keyword evidence="3" id="KW-1185">Reference proteome</keyword>
<dbReference type="AlphaFoldDB" id="D0BL94"/>
<comment type="caution">
    <text evidence="2">The sequence shown here is derived from an EMBL/GenBank/DDBJ whole genome shotgun (WGS) entry which is preliminary data.</text>
</comment>
<dbReference type="OrthoDB" id="9813051at2"/>
<dbReference type="RefSeq" id="WP_006703002.1">
    <property type="nucleotide sequence ID" value="NZ_KI391971.1"/>
</dbReference>
<organism evidence="2 3">
    <name type="scientific">Granulicatella elegans ATCC 700633</name>
    <dbReference type="NCBI Taxonomy" id="626369"/>
    <lineage>
        <taxon>Bacteria</taxon>
        <taxon>Bacillati</taxon>
        <taxon>Bacillota</taxon>
        <taxon>Bacilli</taxon>
        <taxon>Lactobacillales</taxon>
        <taxon>Carnobacteriaceae</taxon>
        <taxon>Granulicatella</taxon>
    </lineage>
</organism>
<feature type="transmembrane region" description="Helical" evidence="1">
    <location>
        <begin position="180"/>
        <end position="199"/>
    </location>
</feature>
<dbReference type="NCBIfam" id="TIGR01906">
    <property type="entry name" value="integ_TIGR01906"/>
    <property type="match status" value="1"/>
</dbReference>
<sequence>MSTNIRRWSFSIVLALFLLSTAITFVIFFEPLFRGVILLFGLEQHSGISTAKLMENYHVLISYLTRPWIKELVMPDFPSSPQGLFHFEEVKRLFMINFVIAVISTIVSLVLIRRLKKERKLFLLLTPLKGILYATLLFVVCLVSFFDVIFVKFHELFFHNSAWIFDPKLDPIIEVLPEEFFMICFLIVFLWLVFGIIGIRRWIKKQEHF</sequence>
<reference evidence="2" key="1">
    <citation type="submission" date="2009-09" db="EMBL/GenBank/DDBJ databases">
        <authorList>
            <consortium name="The Broad Institute Genome Sequencing Platform"/>
            <person name="Ward D."/>
            <person name="Feldgarden M."/>
            <person name="Earl A."/>
            <person name="Young S.K."/>
            <person name="Zeng Q."/>
            <person name="Koehrsen M."/>
            <person name="Alvarado L."/>
            <person name="Berlin A."/>
            <person name="Bochicchio J."/>
            <person name="Borenstein D."/>
            <person name="Chapman S.B."/>
            <person name="Chen Z."/>
            <person name="Engels R."/>
            <person name="Freedman E."/>
            <person name="Gellesch M."/>
            <person name="Goldberg J."/>
            <person name="Griggs A."/>
            <person name="Gujja S."/>
            <person name="Heilman E."/>
            <person name="Heiman D."/>
            <person name="Hepburn T."/>
            <person name="Howarth C."/>
            <person name="Jen D."/>
            <person name="Larson L."/>
            <person name="Lewis B."/>
            <person name="Mehta T."/>
            <person name="Park D."/>
            <person name="Pearson M."/>
            <person name="Roberts A."/>
            <person name="Saif S."/>
            <person name="Shea T."/>
            <person name="Shenoy N."/>
            <person name="Sisk P."/>
            <person name="Stolte C."/>
            <person name="Sykes S."/>
            <person name="Thomson T."/>
            <person name="Walk T."/>
            <person name="White J."/>
            <person name="Yandava C."/>
            <person name="Sibley C.D."/>
            <person name="Field T.R."/>
            <person name="Grinwis M."/>
            <person name="Eshaghurshan C.S."/>
            <person name="Surette M.G."/>
            <person name="Haas B."/>
            <person name="Nusbaum C."/>
            <person name="Birren B."/>
        </authorList>
    </citation>
    <scope>NUCLEOTIDE SEQUENCE [LARGE SCALE GENOMIC DNA]</scope>
    <source>
        <strain evidence="2">ATCC 700633</strain>
    </source>
</reference>
<keyword evidence="1" id="KW-1133">Transmembrane helix</keyword>
<dbReference type="STRING" id="626369.HMPREF0446_00729"/>
<dbReference type="Pfam" id="PF07314">
    <property type="entry name" value="Lit"/>
    <property type="match status" value="1"/>
</dbReference>
<dbReference type="Proteomes" id="UP000002939">
    <property type="component" value="Unassembled WGS sequence"/>
</dbReference>
<proteinExistence type="predicted"/>
<dbReference type="eggNOG" id="COG4478">
    <property type="taxonomic scope" value="Bacteria"/>
</dbReference>
<feature type="transmembrane region" description="Helical" evidence="1">
    <location>
        <begin position="93"/>
        <end position="112"/>
    </location>
</feature>
<accession>D0BL94</accession>
<dbReference type="HOGENOM" id="CLU_093826_1_1_9"/>
<reference evidence="2" key="2">
    <citation type="submission" date="2011-10" db="EMBL/GenBank/DDBJ databases">
        <title>The Genome Sequence of Granulicatella elegans ATCC 700633.</title>
        <authorList>
            <consortium name="The Broad Institute Genome Sequencing Platform"/>
            <consortium name="The Broad Institute Genome Sequencing Center for Infectious Disease"/>
            <person name="Earl A."/>
            <person name="Ward D."/>
            <person name="Feldgarden M."/>
            <person name="Gevers D."/>
            <person name="Sibley C.D."/>
            <person name="Field T.R."/>
            <person name="Grinwis M."/>
            <person name="Eshaghurshan C.S."/>
            <person name="Surette M.G."/>
            <person name="Young S.K."/>
            <person name="Zeng Q."/>
            <person name="Gargeya S."/>
            <person name="Fitzgerald M."/>
            <person name="Haas B."/>
            <person name="Abouelleil A."/>
            <person name="Alvarado L."/>
            <person name="Arachchi H.M."/>
            <person name="Berlin A."/>
            <person name="Brown A."/>
            <person name="Chapman S.B."/>
            <person name="Chen Z."/>
            <person name="Dunbar C."/>
            <person name="Freedman E."/>
            <person name="Gearin G."/>
            <person name="Goldberg J."/>
            <person name="Griggs A."/>
            <person name="Gujja S."/>
            <person name="Heiman D."/>
            <person name="Howarth C."/>
            <person name="Larson L."/>
            <person name="Lui A."/>
            <person name="MacDonald P.J.P."/>
            <person name="Montmayeur A."/>
            <person name="Murphy C."/>
            <person name="Neiman D."/>
            <person name="Pearson M."/>
            <person name="Priest M."/>
            <person name="Roberts A."/>
            <person name="Saif S."/>
            <person name="Shea T."/>
            <person name="Shenoy N."/>
            <person name="Sisk P."/>
            <person name="Stolte C."/>
            <person name="Sykes S."/>
            <person name="Wortman J."/>
            <person name="Nusbaum C."/>
            <person name="Birren B."/>
        </authorList>
    </citation>
    <scope>NUCLEOTIDE SEQUENCE [LARGE SCALE GENOMIC DNA]</scope>
    <source>
        <strain evidence="2">ATCC 700633</strain>
    </source>
</reference>
<feature type="transmembrane region" description="Helical" evidence="1">
    <location>
        <begin position="12"/>
        <end position="33"/>
    </location>
</feature>
<keyword evidence="1" id="KW-0812">Transmembrane</keyword>
<keyword evidence="1" id="KW-0472">Membrane</keyword>